<evidence type="ECO:0000256" key="1">
    <source>
        <dbReference type="ARBA" id="ARBA00005594"/>
    </source>
</evidence>
<dbReference type="Gene3D" id="3.90.740.10">
    <property type="entry name" value="Valyl/Leucyl/Isoleucyl-tRNA synthetase, editing domain"/>
    <property type="match status" value="1"/>
</dbReference>
<dbReference type="Gene3D" id="1.10.730.10">
    <property type="entry name" value="Isoleucyl-tRNA Synthetase, Domain 1"/>
    <property type="match status" value="1"/>
</dbReference>
<name>A0AAD7XMA5_9STRA</name>
<dbReference type="NCBIfam" id="TIGR00392">
    <property type="entry name" value="ileS"/>
    <property type="match status" value="1"/>
</dbReference>
<dbReference type="PANTHER" id="PTHR42780:SF1">
    <property type="entry name" value="ISOLEUCINE--TRNA LIGASE, CYTOPLASMIC"/>
    <property type="match status" value="1"/>
</dbReference>
<evidence type="ECO:0000256" key="9">
    <source>
        <dbReference type="ARBA" id="ARBA00048359"/>
    </source>
</evidence>
<dbReference type="GO" id="GO:0005524">
    <property type="term" value="F:ATP binding"/>
    <property type="evidence" value="ECO:0007669"/>
    <property type="project" value="UniProtKB-KW"/>
</dbReference>
<dbReference type="InterPro" id="IPR009008">
    <property type="entry name" value="Val/Leu/Ile-tRNA-synth_edit"/>
</dbReference>
<dbReference type="InterPro" id="IPR014729">
    <property type="entry name" value="Rossmann-like_a/b/a_fold"/>
</dbReference>
<evidence type="ECO:0000256" key="4">
    <source>
        <dbReference type="ARBA" id="ARBA00022741"/>
    </source>
</evidence>
<sequence length="1204" mass="134237">MEEEDEATMNFPVSEEKTLDYWASLDAFKTSLKLSEGRPEYTFYDGPPFATGLPHYGHILAGTIKDTVTRYAHQTGHHVSRRFGWDCHGLPVEYEIDKTLSINSRDEVLAMGIGTYNGHCRGIVQRYTAEWETVVTRLGRWIDFRNDYRTMDASFMESVWWVFKSLYEKNLVYRGFRVMPYSTACSTPLSNFEAGLNYKEVTDPAVVASFPLTEDDEVNLVAWTTTPWTLPSNLALCVNADLEYVKVRSVADGKVYVVLEERLVQLFPILASKKFKKGREADVYERVGPKFKGAALVGKTYEPLFDFFDTDERRKTCFRVVADSYVTAAAGTGIVHQAPAFGEDDYRVCVGNKIIDPSDVPCPVDADGRFTDEITDDELRGVHVKAADPTIIAKLKDKGRLAARENHVHSYPFCWRSDTPLIYRAVPSWFVAVESLKERLLRNNSMTYWVPAAVKEKRFHNWLADARDWNISRDRFWGTPIPLWMSDDCEEIVVVGSVEELLERCVDGTTKKHVDELPDLHREFVDALVIPSENKPGTYLRRVDAVFDCWFESGSMPYAQLHYPFENSQNFLEATFPADFIAEGLDQTRGWFYTLMVLSTALFDKPAFKNLVVNGLVLAADGKKMSKRLKNYPDPMVILKDHGADALRLYLINSPVVKAETLRFTQDGVRGVLREVMLPWYNAYRFFNQQATRWERATASSSSAAFERDETLAATSTNLMDKWIVANLHDLINFVHDEMRAYRLYTVVPRLVGFLSDLTNWYVRLNRSRLKGGEGDAQTSLAVLFEVLLKMASVMAPFTPFFAEYLYQRLRPRLPGFRDKANRAADEIGAADSIHYVMLPPRFEAAVSSADETVLVGMRMLQRAVELGRRAREEAKISMKTPVKSVIVVSTDDSSLRALRELEPYLLSELNAWAVDLTTDVDRWCALSALPNLPVLGKRLGKRAKKAAEVVKALDSRALRSFLAAAAAASNGKDTLGISPTLTLDLQDGGDPVAVTLVELIIKSSFADDGGLYAGQNSADGSLTVAIETTQDDALRAQGITRELINRVNKLRKKARLTIGAPVDVFFVDLDAECPLPTAGALASNSALLKKANIVPLPHAERRPLHSPDIASDVAPTAFGAQSLRVVLCRPTPALADEAKRRAVAERGDKAAEALEGIVAALPNGQDVVAGTLDGQPFELRYGTDFFRSATEKALAAAAAANVG</sequence>
<feature type="domain" description="Methionyl/Valyl/Leucyl/Isoleucyl-tRNA synthetase anticodon-binding" evidence="12">
    <location>
        <begin position="721"/>
        <end position="886"/>
    </location>
</feature>
<dbReference type="FunFam" id="1.10.730.10:FF:000004">
    <property type="entry name" value="Isoleucyl-tRNA synthetase, cytoplasmic"/>
    <property type="match status" value="1"/>
</dbReference>
<evidence type="ECO:0000256" key="2">
    <source>
        <dbReference type="ARBA" id="ARBA00013165"/>
    </source>
</evidence>
<dbReference type="EC" id="6.1.1.5" evidence="2"/>
<evidence type="ECO:0000256" key="7">
    <source>
        <dbReference type="ARBA" id="ARBA00023146"/>
    </source>
</evidence>
<dbReference type="CDD" id="cd00818">
    <property type="entry name" value="IleRS_core"/>
    <property type="match status" value="1"/>
</dbReference>
<keyword evidence="6 10" id="KW-0648">Protein biosynthesis</keyword>
<evidence type="ECO:0000256" key="6">
    <source>
        <dbReference type="ARBA" id="ARBA00022917"/>
    </source>
</evidence>
<dbReference type="InterPro" id="IPR002300">
    <property type="entry name" value="aa-tRNA-synth_Ia"/>
</dbReference>
<dbReference type="InterPro" id="IPR009080">
    <property type="entry name" value="tRNAsynth_Ia_anticodon-bd"/>
</dbReference>
<dbReference type="EMBL" id="JAQMWT010000075">
    <property type="protein sequence ID" value="KAJ8611428.1"/>
    <property type="molecule type" value="Genomic_DNA"/>
</dbReference>
<comment type="catalytic activity">
    <reaction evidence="9">
        <text>tRNA(Ile) + L-isoleucine + ATP = L-isoleucyl-tRNA(Ile) + AMP + diphosphate</text>
        <dbReference type="Rhea" id="RHEA:11060"/>
        <dbReference type="Rhea" id="RHEA-COMP:9666"/>
        <dbReference type="Rhea" id="RHEA-COMP:9695"/>
        <dbReference type="ChEBI" id="CHEBI:30616"/>
        <dbReference type="ChEBI" id="CHEBI:33019"/>
        <dbReference type="ChEBI" id="CHEBI:58045"/>
        <dbReference type="ChEBI" id="CHEBI:78442"/>
        <dbReference type="ChEBI" id="CHEBI:78528"/>
        <dbReference type="ChEBI" id="CHEBI:456215"/>
        <dbReference type="EC" id="6.1.1.5"/>
    </reaction>
</comment>
<keyword evidence="5 10" id="KW-0067">ATP-binding</keyword>
<dbReference type="Pfam" id="PF00133">
    <property type="entry name" value="tRNA-synt_1"/>
    <property type="match status" value="1"/>
</dbReference>
<evidence type="ECO:0000256" key="10">
    <source>
        <dbReference type="RuleBase" id="RU363035"/>
    </source>
</evidence>
<accession>A0AAD7XMA5</accession>
<protein>
    <recommendedName>
        <fullName evidence="2">isoleucine--tRNA ligase</fullName>
        <ecNumber evidence="2">6.1.1.5</ecNumber>
    </recommendedName>
    <alternativeName>
        <fullName evidence="8">Isoleucyl-tRNA synthetase</fullName>
    </alternativeName>
</protein>
<evidence type="ECO:0000259" key="12">
    <source>
        <dbReference type="Pfam" id="PF08264"/>
    </source>
</evidence>
<feature type="domain" description="Aminoacyl-tRNA synthetase class Ia" evidence="11">
    <location>
        <begin position="18"/>
        <end position="662"/>
    </location>
</feature>
<dbReference type="FunFam" id="3.40.50.620:FF:000133">
    <property type="entry name" value="Isoleucyl-tRNA synthetase, cytoplasmic"/>
    <property type="match status" value="1"/>
</dbReference>
<dbReference type="InterPro" id="IPR033709">
    <property type="entry name" value="Anticodon_Ile_ABEc"/>
</dbReference>
<keyword evidence="14" id="KW-1185">Reference proteome</keyword>
<gene>
    <name evidence="13" type="ORF">CTAYLR_009009</name>
</gene>
<evidence type="ECO:0000313" key="14">
    <source>
        <dbReference type="Proteomes" id="UP001230188"/>
    </source>
</evidence>
<dbReference type="CDD" id="cd07961">
    <property type="entry name" value="Anticodon_Ia_Ile_ABEc"/>
    <property type="match status" value="1"/>
</dbReference>
<dbReference type="Proteomes" id="UP001230188">
    <property type="component" value="Unassembled WGS sequence"/>
</dbReference>
<dbReference type="AlphaFoldDB" id="A0AAD7XMA5"/>
<dbReference type="InterPro" id="IPR002301">
    <property type="entry name" value="Ile-tRNA-ligase"/>
</dbReference>
<evidence type="ECO:0000256" key="3">
    <source>
        <dbReference type="ARBA" id="ARBA00022598"/>
    </source>
</evidence>
<comment type="caution">
    <text evidence="13">The sequence shown here is derived from an EMBL/GenBank/DDBJ whole genome shotgun (WGS) entry which is preliminary data.</text>
</comment>
<evidence type="ECO:0000256" key="5">
    <source>
        <dbReference type="ARBA" id="ARBA00022840"/>
    </source>
</evidence>
<dbReference type="GO" id="GO:0004822">
    <property type="term" value="F:isoleucine-tRNA ligase activity"/>
    <property type="evidence" value="ECO:0007669"/>
    <property type="project" value="UniProtKB-EC"/>
</dbReference>
<comment type="similarity">
    <text evidence="1 10">Belongs to the class-I aminoacyl-tRNA synthetase family.</text>
</comment>
<reference evidence="13" key="1">
    <citation type="submission" date="2023-01" db="EMBL/GenBank/DDBJ databases">
        <title>Metagenome sequencing of chrysophaentin producing Chrysophaeum taylorii.</title>
        <authorList>
            <person name="Davison J."/>
            <person name="Bewley C."/>
        </authorList>
    </citation>
    <scope>NUCLEOTIDE SEQUENCE</scope>
    <source>
        <strain evidence="13">NIES-1699</strain>
    </source>
</reference>
<dbReference type="GO" id="GO:0006428">
    <property type="term" value="P:isoleucyl-tRNA aminoacylation"/>
    <property type="evidence" value="ECO:0007669"/>
    <property type="project" value="InterPro"/>
</dbReference>
<dbReference type="GO" id="GO:0000049">
    <property type="term" value="F:tRNA binding"/>
    <property type="evidence" value="ECO:0007669"/>
    <property type="project" value="InterPro"/>
</dbReference>
<proteinExistence type="inferred from homology"/>
<dbReference type="GO" id="GO:0002161">
    <property type="term" value="F:aminoacyl-tRNA deacylase activity"/>
    <property type="evidence" value="ECO:0007669"/>
    <property type="project" value="InterPro"/>
</dbReference>
<keyword evidence="4 10" id="KW-0547">Nucleotide-binding</keyword>
<dbReference type="SUPFAM" id="SSF52374">
    <property type="entry name" value="Nucleotidylyl transferase"/>
    <property type="match status" value="1"/>
</dbReference>
<dbReference type="PRINTS" id="PR00984">
    <property type="entry name" value="TRNASYNTHILE"/>
</dbReference>
<dbReference type="PANTHER" id="PTHR42780">
    <property type="entry name" value="SOLEUCYL-TRNA SYNTHETASE"/>
    <property type="match status" value="1"/>
</dbReference>
<evidence type="ECO:0000259" key="11">
    <source>
        <dbReference type="Pfam" id="PF00133"/>
    </source>
</evidence>
<dbReference type="SUPFAM" id="SSF47323">
    <property type="entry name" value="Anticodon-binding domain of a subclass of class I aminoacyl-tRNA synthetases"/>
    <property type="match status" value="1"/>
</dbReference>
<dbReference type="PROSITE" id="PS00178">
    <property type="entry name" value="AA_TRNA_LIGASE_I"/>
    <property type="match status" value="1"/>
</dbReference>
<keyword evidence="3 10" id="KW-0436">Ligase</keyword>
<dbReference type="Pfam" id="PF08264">
    <property type="entry name" value="Anticodon_1"/>
    <property type="match status" value="1"/>
</dbReference>
<dbReference type="Pfam" id="PF19302">
    <property type="entry name" value="DUF5915"/>
    <property type="match status" value="1"/>
</dbReference>
<dbReference type="InterPro" id="IPR013155">
    <property type="entry name" value="M/V/L/I-tRNA-synth_anticd-bd"/>
</dbReference>
<dbReference type="FunFam" id="3.40.50.620:FF:000023">
    <property type="entry name" value="Isoleucyl-tRNA synthetase,cytoplasmic"/>
    <property type="match status" value="1"/>
</dbReference>
<dbReference type="SUPFAM" id="SSF50677">
    <property type="entry name" value="ValRS/IleRS/LeuRS editing domain"/>
    <property type="match status" value="1"/>
</dbReference>
<keyword evidence="7 10" id="KW-0030">Aminoacyl-tRNA synthetase</keyword>
<dbReference type="InterPro" id="IPR001412">
    <property type="entry name" value="aa-tRNA-synth_I_CS"/>
</dbReference>
<dbReference type="Gene3D" id="3.40.50.620">
    <property type="entry name" value="HUPs"/>
    <property type="match status" value="2"/>
</dbReference>
<evidence type="ECO:0000313" key="13">
    <source>
        <dbReference type="EMBL" id="KAJ8611428.1"/>
    </source>
</evidence>
<dbReference type="InterPro" id="IPR023586">
    <property type="entry name" value="Ile-tRNA-ligase_type2"/>
</dbReference>
<organism evidence="13 14">
    <name type="scientific">Chrysophaeum taylorii</name>
    <dbReference type="NCBI Taxonomy" id="2483200"/>
    <lineage>
        <taxon>Eukaryota</taxon>
        <taxon>Sar</taxon>
        <taxon>Stramenopiles</taxon>
        <taxon>Ochrophyta</taxon>
        <taxon>Pelagophyceae</taxon>
        <taxon>Pelagomonadales</taxon>
        <taxon>Pelagomonadaceae</taxon>
        <taxon>Chrysophaeum</taxon>
    </lineage>
</organism>
<evidence type="ECO:0000256" key="8">
    <source>
        <dbReference type="ARBA" id="ARBA00032665"/>
    </source>
</evidence>